<dbReference type="GeneID" id="68617561"/>
<dbReference type="PANTHER" id="PTHR42776">
    <property type="entry name" value="SERINE PEPTIDASE S9 FAMILY MEMBER"/>
    <property type="match status" value="1"/>
</dbReference>
<comment type="caution">
    <text evidence="3">The sequence shown here is derived from an EMBL/GenBank/DDBJ whole genome shotgun (WGS) entry which is preliminary data.</text>
</comment>
<dbReference type="Gene3D" id="3.40.50.1820">
    <property type="entry name" value="alpha/beta hydrolase"/>
    <property type="match status" value="1"/>
</dbReference>
<keyword evidence="1" id="KW-0378">Hydrolase</keyword>
<dbReference type="SUPFAM" id="SSF53474">
    <property type="entry name" value="alpha/beta-Hydrolases"/>
    <property type="match status" value="1"/>
</dbReference>
<accession>A0AAV3UQV5</accession>
<dbReference type="Gene3D" id="2.120.10.30">
    <property type="entry name" value="TolB, C-terminal domain"/>
    <property type="match status" value="2"/>
</dbReference>
<keyword evidence="4" id="KW-1185">Reference proteome</keyword>
<organism evidence="3 4">
    <name type="scientific">Haladaptatus pallidirubidus</name>
    <dbReference type="NCBI Taxonomy" id="1008152"/>
    <lineage>
        <taxon>Archaea</taxon>
        <taxon>Methanobacteriati</taxon>
        <taxon>Methanobacteriota</taxon>
        <taxon>Stenosarchaea group</taxon>
        <taxon>Halobacteria</taxon>
        <taxon>Halobacteriales</taxon>
        <taxon>Haladaptataceae</taxon>
        <taxon>Haladaptatus</taxon>
    </lineage>
</organism>
<dbReference type="InterPro" id="IPR001375">
    <property type="entry name" value="Peptidase_S9_cat"/>
</dbReference>
<evidence type="ECO:0000256" key="1">
    <source>
        <dbReference type="ARBA" id="ARBA00022801"/>
    </source>
</evidence>
<protein>
    <submittedName>
        <fullName evidence="3">S9 family peptidase</fullName>
    </submittedName>
</protein>
<proteinExistence type="predicted"/>
<dbReference type="InterPro" id="IPR011042">
    <property type="entry name" value="6-blade_b-propeller_TolB-like"/>
</dbReference>
<evidence type="ECO:0000259" key="2">
    <source>
        <dbReference type="Pfam" id="PF00326"/>
    </source>
</evidence>
<name>A0AAV3UQV5_9EURY</name>
<evidence type="ECO:0000313" key="4">
    <source>
        <dbReference type="Proteomes" id="UP001501729"/>
    </source>
</evidence>
<dbReference type="GO" id="GO:0006508">
    <property type="term" value="P:proteolysis"/>
    <property type="evidence" value="ECO:0007669"/>
    <property type="project" value="InterPro"/>
</dbReference>
<gene>
    <name evidence="3" type="ORF">GCM10025751_53560</name>
</gene>
<dbReference type="AlphaFoldDB" id="A0AAV3UQV5"/>
<dbReference type="PANTHER" id="PTHR42776:SF27">
    <property type="entry name" value="DIPEPTIDYL PEPTIDASE FAMILY MEMBER 6"/>
    <property type="match status" value="1"/>
</dbReference>
<sequence>MAVSPDGDYMAFIVTESDPDEDEYRRSLFVASTDGNREPHRLTRVADATSPKWAPNGDRLAFLATRERDVALIVGRNSDAEYDENADNAEDAVNRLENEEPKSQIWTFDLDMGGDARQVTAFEEGVREFDWSPTGDRFVVSARDPTDAQQVYLDGLREDNEPYEITRLQHKQDGAGFLDDVTTYLFVVESDVQGATRGEVTRLDNAYGQGAYEPRVGLQPTWGSRDQIAYVAYYGENPEETYALDVHTIASDGSNRQTLTDGDVIAQGLRWSLDGALLSYCVRHPANFYRPMEIHVADVESHETRSVSESLDRTVSWNGTAEWIADDTLLVPIGDKACTRLVRLDANQDAPERVFASQSSDRTITSFDASPNTTGIVLSHPHEGLDVFTIETTDIDQDVEPTRLTKLNDDLLTDTSLPLCERVRFENTNGNEVEGLVYLPEQVDQENDASPALPLICHIHGGPTVYDAPSFNFEYAYWTGQGYAVLNVNYRGSTSYGRTFSESIRGDWGPREADDIISGVDNLIDRGWVDPTRLFVSGLSQGGINTLHVVTRDDRFAAAAPEHGIYDFYSYFGTGDMHQWYVNDIGVPWENEEIYQTMSSLREIDQVGTPLLITAGENDSRTPPSQAEQLYISAKRAGVEAKLIVYQDEHHNISRPGRAIHRLESLTEWFESHDPGVETSDRTS</sequence>
<evidence type="ECO:0000313" key="3">
    <source>
        <dbReference type="EMBL" id="GAA5064245.1"/>
    </source>
</evidence>
<dbReference type="InterPro" id="IPR029058">
    <property type="entry name" value="AB_hydrolase_fold"/>
</dbReference>
<dbReference type="SUPFAM" id="SSF82171">
    <property type="entry name" value="DPP6 N-terminal domain-like"/>
    <property type="match status" value="1"/>
</dbReference>
<dbReference type="GO" id="GO:0004252">
    <property type="term" value="F:serine-type endopeptidase activity"/>
    <property type="evidence" value="ECO:0007669"/>
    <property type="project" value="TreeGrafter"/>
</dbReference>
<dbReference type="Pfam" id="PF00326">
    <property type="entry name" value="Peptidase_S9"/>
    <property type="match status" value="1"/>
</dbReference>
<dbReference type="Proteomes" id="UP001501729">
    <property type="component" value="Unassembled WGS sequence"/>
</dbReference>
<dbReference type="RefSeq" id="WP_368410741.1">
    <property type="nucleotide sequence ID" value="NZ_CP085307.1"/>
</dbReference>
<dbReference type="EMBL" id="BAABKX010000030">
    <property type="protein sequence ID" value="GAA5064245.1"/>
    <property type="molecule type" value="Genomic_DNA"/>
</dbReference>
<reference evidence="3 4" key="1">
    <citation type="journal article" date="2019" name="Int. J. Syst. Evol. Microbiol.">
        <title>The Global Catalogue of Microorganisms (GCM) 10K type strain sequencing project: providing services to taxonomists for standard genome sequencing and annotation.</title>
        <authorList>
            <consortium name="The Broad Institute Genomics Platform"/>
            <consortium name="The Broad Institute Genome Sequencing Center for Infectious Disease"/>
            <person name="Wu L."/>
            <person name="Ma J."/>
        </authorList>
    </citation>
    <scope>NUCLEOTIDE SEQUENCE [LARGE SCALE GENOMIC DNA]</scope>
    <source>
        <strain evidence="3 4">JCM 17504</strain>
    </source>
</reference>
<feature type="domain" description="Peptidase S9 prolyl oligopeptidase catalytic" evidence="2">
    <location>
        <begin position="469"/>
        <end position="672"/>
    </location>
</feature>